<keyword evidence="2" id="KW-0489">Methyltransferase</keyword>
<feature type="domain" description="C-methyltransferase" evidence="1">
    <location>
        <begin position="280"/>
        <end position="382"/>
    </location>
</feature>
<dbReference type="EMBL" id="JBHRTB010000010">
    <property type="protein sequence ID" value="MFC3145843.1"/>
    <property type="molecule type" value="Genomic_DNA"/>
</dbReference>
<dbReference type="RefSeq" id="WP_275632790.1">
    <property type="nucleotide sequence ID" value="NZ_JARGYD010000003.1"/>
</dbReference>
<dbReference type="Proteomes" id="UP001595632">
    <property type="component" value="Unassembled WGS sequence"/>
</dbReference>
<dbReference type="InterPro" id="IPR038576">
    <property type="entry name" value="Methyltransf_Zn-bd_dom_put_sf"/>
</dbReference>
<dbReference type="Pfam" id="PF13489">
    <property type="entry name" value="Methyltransf_23"/>
    <property type="match status" value="1"/>
</dbReference>
<dbReference type="Gene3D" id="6.20.50.110">
    <property type="entry name" value="Methyltransferase, zinc-binding domain"/>
    <property type="match status" value="1"/>
</dbReference>
<proteinExistence type="predicted"/>
<protein>
    <submittedName>
        <fullName evidence="2">Methyltransferase domain-containing protein</fullName>
    </submittedName>
</protein>
<dbReference type="GO" id="GO:0008168">
    <property type="term" value="F:methyltransferase activity"/>
    <property type="evidence" value="ECO:0007669"/>
    <property type="project" value="UniProtKB-KW"/>
</dbReference>
<gene>
    <name evidence="2" type="ORF">ACFOGP_24185</name>
</gene>
<name>A0ABV7GZ72_9RHOB</name>
<keyword evidence="2" id="KW-0808">Transferase</keyword>
<dbReference type="Pfam" id="PF08484">
    <property type="entry name" value="Methyltransf_14"/>
    <property type="match status" value="1"/>
</dbReference>
<evidence type="ECO:0000313" key="3">
    <source>
        <dbReference type="Proteomes" id="UP001595632"/>
    </source>
</evidence>
<evidence type="ECO:0000313" key="2">
    <source>
        <dbReference type="EMBL" id="MFC3145843.1"/>
    </source>
</evidence>
<comment type="caution">
    <text evidence="2">The sequence shown here is derived from an EMBL/GenBank/DDBJ whole genome shotgun (WGS) entry which is preliminary data.</text>
</comment>
<organism evidence="2 3">
    <name type="scientific">Psychromarinibacter halotolerans</name>
    <dbReference type="NCBI Taxonomy" id="1775175"/>
    <lineage>
        <taxon>Bacteria</taxon>
        <taxon>Pseudomonadati</taxon>
        <taxon>Pseudomonadota</taxon>
        <taxon>Alphaproteobacteria</taxon>
        <taxon>Rhodobacterales</taxon>
        <taxon>Paracoccaceae</taxon>
        <taxon>Psychromarinibacter</taxon>
    </lineage>
</organism>
<dbReference type="Gene3D" id="3.40.50.720">
    <property type="entry name" value="NAD(P)-binding Rossmann-like Domain"/>
    <property type="match status" value="1"/>
</dbReference>
<dbReference type="CDD" id="cd02440">
    <property type="entry name" value="AdoMet_MTases"/>
    <property type="match status" value="1"/>
</dbReference>
<sequence length="392" mass="43408">MGEELHKCPACGSGAVAEIYRLDAIPVQSCILLDSAEEARDFPRRPLLLKFCDDCGFVFNAVFELEQVDYASTTEESQHFSGTFNRFAKELASEVASLYDLKGKKTLEIGCGKGEFLQELAEQTGTLGLGVDPGFIPERLPGADGHEIRFQREYFDPETIAETPDFVVCRHTLEHIPAVGQFMDDIATAIDGRTDVGIFFETPDVRRVLDEGAFWDIYYEHCSYFTLGSHARLFRRAGMDVTKLYLAYDDQYIIQYAEPSTGRPPLPEEDDLDAVRALAKSFPAKVAEIRAYWTDFVRSRHAEGKRVAIWGGGSKGVSFLTTNGLGEEVAQVIDINPFKQGRYLPGTGHLVSGPDSLKETPPDTVIVMNPIYLNEIGADLAKMGLTPELVAV</sequence>
<keyword evidence="3" id="KW-1185">Reference proteome</keyword>
<dbReference type="InterPro" id="IPR013691">
    <property type="entry name" value="MeTrfase_14"/>
</dbReference>
<accession>A0ABV7GZ72</accession>
<evidence type="ECO:0000259" key="1">
    <source>
        <dbReference type="Pfam" id="PF08484"/>
    </source>
</evidence>
<dbReference type="GO" id="GO:0032259">
    <property type="term" value="P:methylation"/>
    <property type="evidence" value="ECO:0007669"/>
    <property type="project" value="UniProtKB-KW"/>
</dbReference>
<dbReference type="InterPro" id="IPR029063">
    <property type="entry name" value="SAM-dependent_MTases_sf"/>
</dbReference>
<reference evidence="3" key="1">
    <citation type="journal article" date="2019" name="Int. J. Syst. Evol. Microbiol.">
        <title>The Global Catalogue of Microorganisms (GCM) 10K type strain sequencing project: providing services to taxonomists for standard genome sequencing and annotation.</title>
        <authorList>
            <consortium name="The Broad Institute Genomics Platform"/>
            <consortium name="The Broad Institute Genome Sequencing Center for Infectious Disease"/>
            <person name="Wu L."/>
            <person name="Ma J."/>
        </authorList>
    </citation>
    <scope>NUCLEOTIDE SEQUENCE [LARGE SCALE GENOMIC DNA]</scope>
    <source>
        <strain evidence="3">KCTC 52366</strain>
    </source>
</reference>
<dbReference type="Gene3D" id="3.40.50.150">
    <property type="entry name" value="Vaccinia Virus protein VP39"/>
    <property type="match status" value="1"/>
</dbReference>
<dbReference type="SUPFAM" id="SSF53335">
    <property type="entry name" value="S-adenosyl-L-methionine-dependent methyltransferases"/>
    <property type="match status" value="1"/>
</dbReference>